<evidence type="ECO:0000256" key="7">
    <source>
        <dbReference type="ARBA" id="ARBA00023010"/>
    </source>
</evidence>
<name>A0AAP3DH86_BRELA</name>
<evidence type="ECO:0000256" key="2">
    <source>
        <dbReference type="ARBA" id="ARBA00022448"/>
    </source>
</evidence>
<evidence type="ECO:0000313" key="14">
    <source>
        <dbReference type="Proteomes" id="UP001077662"/>
    </source>
</evidence>
<dbReference type="EMBL" id="JAPTNE010000014">
    <property type="protein sequence ID" value="MCZ0807597.1"/>
    <property type="molecule type" value="Genomic_DNA"/>
</dbReference>
<comment type="function">
    <text evidence="9">Part of the twin-arginine translocation (Tat) system that transports large folded proteins containing a characteristic twin-arginine motif in their signal peptide across membranes. TatA could form the protein-conducting channel of the Tat system.</text>
</comment>
<keyword evidence="7 9" id="KW-0811">Translocation</keyword>
<evidence type="ECO:0000256" key="6">
    <source>
        <dbReference type="ARBA" id="ARBA00022989"/>
    </source>
</evidence>
<evidence type="ECO:0000313" key="12">
    <source>
        <dbReference type="EMBL" id="PPB02346.1"/>
    </source>
</evidence>
<comment type="subunit">
    <text evidence="9">Forms a complex with TatC.</text>
</comment>
<dbReference type="AlphaFoldDB" id="A0AAP3DH86"/>
<dbReference type="GO" id="GO:0008320">
    <property type="term" value="F:protein transmembrane transporter activity"/>
    <property type="evidence" value="ECO:0007669"/>
    <property type="project" value="UniProtKB-UniRule"/>
</dbReference>
<comment type="subcellular location">
    <subcellularLocation>
        <location evidence="1 9">Cell membrane</location>
        <topology evidence="1 9">Single-pass membrane protein</topology>
    </subcellularLocation>
</comment>
<reference evidence="12 13" key="1">
    <citation type="submission" date="2018-02" db="EMBL/GenBank/DDBJ databases">
        <title>Comparative analysis of genomes of three Brevibacillus laterosporus strains producers of potent antimicrobials isolated from silage.</title>
        <authorList>
            <person name="Kojic M."/>
            <person name="Miljkovic M."/>
            <person name="Studholme D."/>
            <person name="Filipic B."/>
        </authorList>
    </citation>
    <scope>NUCLEOTIDE SEQUENCE [LARGE SCALE GENOMIC DNA]</scope>
    <source>
        <strain evidence="12 13">BGSP11</strain>
    </source>
</reference>
<comment type="caution">
    <text evidence="11">The sequence shown here is derived from an EMBL/GenBank/DDBJ whole genome shotgun (WGS) entry which is preliminary data.</text>
</comment>
<feature type="compositionally biased region" description="Basic and acidic residues" evidence="10">
    <location>
        <begin position="44"/>
        <end position="59"/>
    </location>
</feature>
<dbReference type="Pfam" id="PF02416">
    <property type="entry name" value="TatA_B_E"/>
    <property type="match status" value="1"/>
</dbReference>
<dbReference type="PANTHER" id="PTHR42982:SF1">
    <property type="entry name" value="SEC-INDEPENDENT PROTEIN TRANSLOCASE PROTEIN TATA"/>
    <property type="match status" value="1"/>
</dbReference>
<dbReference type="Proteomes" id="UP000239759">
    <property type="component" value="Unassembled WGS sequence"/>
</dbReference>
<comment type="similarity">
    <text evidence="9">Belongs to the TatA/E family.</text>
</comment>
<dbReference type="GO" id="GO:0043953">
    <property type="term" value="P:protein transport by the Tat complex"/>
    <property type="evidence" value="ECO:0007669"/>
    <property type="project" value="UniProtKB-UniRule"/>
</dbReference>
<protein>
    <recommendedName>
        <fullName evidence="9">Sec-independent protein translocase protein TatA</fullName>
    </recommendedName>
</protein>
<keyword evidence="3 9" id="KW-1003">Cell membrane</keyword>
<dbReference type="NCBIfam" id="TIGR01411">
    <property type="entry name" value="tatAE"/>
    <property type="match status" value="1"/>
</dbReference>
<dbReference type="InterPro" id="IPR006312">
    <property type="entry name" value="TatA/E"/>
</dbReference>
<keyword evidence="4 9" id="KW-0812">Transmembrane</keyword>
<evidence type="ECO:0000256" key="4">
    <source>
        <dbReference type="ARBA" id="ARBA00022692"/>
    </source>
</evidence>
<keyword evidence="5 9" id="KW-0653">Protein transport</keyword>
<sequence length="78" mass="8333">MLSSIGIPGLILILIIALVIFGPSKLPEIGRAFGRTLSEFKTAAKDLTKDEEPPDKPAEPVKATEATKSMEPAKKEVS</sequence>
<evidence type="ECO:0000256" key="3">
    <source>
        <dbReference type="ARBA" id="ARBA00022475"/>
    </source>
</evidence>
<dbReference type="PANTHER" id="PTHR42982">
    <property type="entry name" value="SEC-INDEPENDENT PROTEIN TRANSLOCASE PROTEIN TATA"/>
    <property type="match status" value="1"/>
</dbReference>
<dbReference type="InterPro" id="IPR003369">
    <property type="entry name" value="TatA/B/E"/>
</dbReference>
<evidence type="ECO:0000256" key="10">
    <source>
        <dbReference type="SAM" id="MobiDB-lite"/>
    </source>
</evidence>
<dbReference type="Proteomes" id="UP001077662">
    <property type="component" value="Unassembled WGS sequence"/>
</dbReference>
<keyword evidence="2 9" id="KW-0813">Transport</keyword>
<dbReference type="HAMAP" id="MF_00236">
    <property type="entry name" value="TatA_E"/>
    <property type="match status" value="1"/>
</dbReference>
<dbReference type="EMBL" id="PRKQ01000012">
    <property type="protein sequence ID" value="PPB02346.1"/>
    <property type="molecule type" value="Genomic_DNA"/>
</dbReference>
<dbReference type="Gene3D" id="1.20.5.3310">
    <property type="match status" value="1"/>
</dbReference>
<accession>A0AAP3DH86</accession>
<feature type="region of interest" description="Disordered" evidence="10">
    <location>
        <begin position="44"/>
        <end position="78"/>
    </location>
</feature>
<evidence type="ECO:0000313" key="11">
    <source>
        <dbReference type="EMBL" id="MCZ0807597.1"/>
    </source>
</evidence>
<evidence type="ECO:0000313" key="13">
    <source>
        <dbReference type="Proteomes" id="UP000239759"/>
    </source>
</evidence>
<keyword evidence="6 9" id="KW-1133">Transmembrane helix</keyword>
<organism evidence="11 14">
    <name type="scientific">Brevibacillus laterosporus</name>
    <name type="common">Bacillus laterosporus</name>
    <dbReference type="NCBI Taxonomy" id="1465"/>
    <lineage>
        <taxon>Bacteria</taxon>
        <taxon>Bacillati</taxon>
        <taxon>Bacillota</taxon>
        <taxon>Bacilli</taxon>
        <taxon>Bacillales</taxon>
        <taxon>Paenibacillaceae</taxon>
        <taxon>Brevibacillus</taxon>
    </lineage>
</organism>
<dbReference type="PRINTS" id="PR01506">
    <property type="entry name" value="TATBPROTEIN"/>
</dbReference>
<gene>
    <name evidence="9 11" type="primary">tatA</name>
    <name evidence="12" type="ORF">C4A77_11450</name>
    <name evidence="11" type="ORF">O0554_11795</name>
</gene>
<dbReference type="RefSeq" id="WP_104031867.1">
    <property type="nucleotide sequence ID" value="NZ_JANSGW010000014.1"/>
</dbReference>
<dbReference type="GO" id="GO:0033281">
    <property type="term" value="C:TAT protein transport complex"/>
    <property type="evidence" value="ECO:0007669"/>
    <property type="project" value="UniProtKB-UniRule"/>
</dbReference>
<evidence type="ECO:0000256" key="1">
    <source>
        <dbReference type="ARBA" id="ARBA00004162"/>
    </source>
</evidence>
<keyword evidence="8 9" id="KW-0472">Membrane</keyword>
<evidence type="ECO:0000256" key="9">
    <source>
        <dbReference type="HAMAP-Rule" id="MF_00236"/>
    </source>
</evidence>
<evidence type="ECO:0000256" key="8">
    <source>
        <dbReference type="ARBA" id="ARBA00023136"/>
    </source>
</evidence>
<reference evidence="11" key="2">
    <citation type="submission" date="2022-09" db="EMBL/GenBank/DDBJ databases">
        <title>Genome analysis and characterization of larvicidal activity of Brevibacillus strains.</title>
        <authorList>
            <person name="Patrusheva E.V."/>
            <person name="Izotova A.O."/>
            <person name="Toshchakov S.V."/>
            <person name="Sineoky S.P."/>
        </authorList>
    </citation>
    <scope>NUCLEOTIDE SEQUENCE</scope>
    <source>
        <strain evidence="11">VKPM_B-13247</strain>
    </source>
</reference>
<feature type="transmembrane region" description="Helical" evidence="9">
    <location>
        <begin position="6"/>
        <end position="26"/>
    </location>
</feature>
<evidence type="ECO:0000256" key="5">
    <source>
        <dbReference type="ARBA" id="ARBA00022927"/>
    </source>
</evidence>
<dbReference type="NCBIfam" id="NF011430">
    <property type="entry name" value="PRK14861.1"/>
    <property type="match status" value="1"/>
</dbReference>
<proteinExistence type="inferred from homology"/>